<organism evidence="1 2">
    <name type="scientific">Campylobacter suis</name>
    <dbReference type="NCBI Taxonomy" id="2790657"/>
    <lineage>
        <taxon>Bacteria</taxon>
        <taxon>Pseudomonadati</taxon>
        <taxon>Campylobacterota</taxon>
        <taxon>Epsilonproteobacteria</taxon>
        <taxon>Campylobacterales</taxon>
        <taxon>Campylobacteraceae</taxon>
        <taxon>Campylobacter</taxon>
    </lineage>
</organism>
<evidence type="ECO:0000313" key="2">
    <source>
        <dbReference type="Proteomes" id="UP000789359"/>
    </source>
</evidence>
<dbReference type="Proteomes" id="UP000789359">
    <property type="component" value="Unassembled WGS sequence"/>
</dbReference>
<comment type="caution">
    <text evidence="1">The sequence shown here is derived from an EMBL/GenBank/DDBJ whole genome shotgun (WGS) entry which is preliminary data.</text>
</comment>
<sequence length="71" mass="8362">MSGIESQDYDFMKKEELEQSLTVFCDEYESKVQKLIDSISCKLVALRGYYEPLIGFENTDEIEQTVWDNRL</sequence>
<protein>
    <submittedName>
        <fullName evidence="1">Uncharacterized protein</fullName>
    </submittedName>
</protein>
<accession>A0ABM8Q5V3</accession>
<dbReference type="RefSeq" id="WP_230056988.1">
    <property type="nucleotide sequence ID" value="NZ_CAJHOE010000002.1"/>
</dbReference>
<proteinExistence type="predicted"/>
<keyword evidence="2" id="KW-1185">Reference proteome</keyword>
<name>A0ABM8Q5V3_9BACT</name>
<evidence type="ECO:0000313" key="1">
    <source>
        <dbReference type="EMBL" id="CAD7288265.1"/>
    </source>
</evidence>
<reference evidence="1 2" key="1">
    <citation type="submission" date="2020-11" db="EMBL/GenBank/DDBJ databases">
        <authorList>
            <person name="Peeters C."/>
        </authorList>
    </citation>
    <scope>NUCLEOTIDE SEQUENCE [LARGE SCALE GENOMIC DNA]</scope>
    <source>
        <strain evidence="1 2">LMG 8286</strain>
    </source>
</reference>
<dbReference type="EMBL" id="CAJHOE010000002">
    <property type="protein sequence ID" value="CAD7288265.1"/>
    <property type="molecule type" value="Genomic_DNA"/>
</dbReference>
<gene>
    <name evidence="1" type="ORF">LMG8286_01233</name>
</gene>